<evidence type="ECO:0000256" key="8">
    <source>
        <dbReference type="ARBA" id="ARBA00030439"/>
    </source>
</evidence>
<dbReference type="NCBIfam" id="TIGR03722">
    <property type="entry name" value="arch_KAE1"/>
    <property type="match status" value="1"/>
</dbReference>
<dbReference type="GO" id="GO:0061711">
    <property type="term" value="F:tRNA N(6)-L-threonylcarbamoyladenine synthase activity"/>
    <property type="evidence" value="ECO:0007669"/>
    <property type="project" value="UniProtKB-EC"/>
</dbReference>
<gene>
    <name evidence="12" type="ORF">CALCODRAFT_524424</name>
</gene>
<keyword evidence="7 10" id="KW-0012">Acyltransferase</keyword>
<dbReference type="STRING" id="1353952.A0A165F1J6"/>
<evidence type="ECO:0000256" key="3">
    <source>
        <dbReference type="ARBA" id="ARBA00022679"/>
    </source>
</evidence>
<comment type="catalytic activity">
    <reaction evidence="9 10">
        <text>L-threonylcarbamoyladenylate + adenosine(37) in tRNA = N(6)-L-threonylcarbamoyladenosine(37) in tRNA + AMP + H(+)</text>
        <dbReference type="Rhea" id="RHEA:37059"/>
        <dbReference type="Rhea" id="RHEA-COMP:10162"/>
        <dbReference type="Rhea" id="RHEA-COMP:10163"/>
        <dbReference type="ChEBI" id="CHEBI:15378"/>
        <dbReference type="ChEBI" id="CHEBI:73682"/>
        <dbReference type="ChEBI" id="CHEBI:74411"/>
        <dbReference type="ChEBI" id="CHEBI:74418"/>
        <dbReference type="ChEBI" id="CHEBI:456215"/>
        <dbReference type="EC" id="2.3.1.234"/>
    </reaction>
</comment>
<keyword evidence="5 10" id="KW-0479">Metal-binding</keyword>
<evidence type="ECO:0000256" key="6">
    <source>
        <dbReference type="ARBA" id="ARBA00023242"/>
    </source>
</evidence>
<keyword evidence="2 10" id="KW-0963">Cytoplasm</keyword>
<sequence length="366" mass="40443">MTPRPSPLKPPTRRVLALGLEGSANKLGAGIMAHYPDAPPKVLSNVRHTYITPPGEGFLPRDTAQHHRQWVIDVVNKALKETGVTMQEVDCICYTKGPGMGAPLQTTALVARTLSLLYNKPLIPVNHCVGHIEMGRLITGATNPIVLYVSGGNTQVIAYSRQRYRIFGETLDIAVGNMLDRFARVIGLSNDPAPGYNIEQEAKRGKRLLPLPYATKGMDVSLSGILTNAEVYTQDTRFRPHPTDEEINEPLLDVITPQDLCFSLQETVYSMLVEITERAMAHVGSREVLIVGGVGSNERLQQMMGRMAEERGGKVFATDERFCIDNGIMIAQAGILAYRMGESADLAECTCTQRFRTDEVHVNWRR</sequence>
<dbReference type="InterPro" id="IPR000905">
    <property type="entry name" value="Gcp-like_dom"/>
</dbReference>
<dbReference type="OrthoDB" id="10254073at2759"/>
<dbReference type="InterPro" id="IPR034680">
    <property type="entry name" value="Kae1_archaea_euk"/>
</dbReference>
<accession>A0A165F1J6</accession>
<feature type="binding site" evidence="10">
    <location>
        <position position="195"/>
    </location>
    <ligand>
        <name>substrate</name>
    </ligand>
</feature>
<dbReference type="CDD" id="cd24132">
    <property type="entry name" value="ASKHA_NBD_OSGEP_like_euk"/>
    <property type="match status" value="1"/>
</dbReference>
<evidence type="ECO:0000259" key="11">
    <source>
        <dbReference type="Pfam" id="PF00814"/>
    </source>
</evidence>
<evidence type="ECO:0000256" key="7">
    <source>
        <dbReference type="ARBA" id="ARBA00023315"/>
    </source>
</evidence>
<keyword evidence="13" id="KW-1185">Reference proteome</keyword>
<dbReference type="InterPro" id="IPR017861">
    <property type="entry name" value="KAE1/TsaD"/>
</dbReference>
<dbReference type="PRINTS" id="PR00789">
    <property type="entry name" value="OSIALOPTASE"/>
</dbReference>
<dbReference type="GO" id="GO:0005634">
    <property type="term" value="C:nucleus"/>
    <property type="evidence" value="ECO:0007669"/>
    <property type="project" value="UniProtKB-SubCell"/>
</dbReference>
<dbReference type="PROSITE" id="PS01016">
    <property type="entry name" value="GLYCOPROTEASE"/>
    <property type="match status" value="1"/>
</dbReference>
<evidence type="ECO:0000256" key="1">
    <source>
        <dbReference type="ARBA" id="ARBA00012156"/>
    </source>
</evidence>
<dbReference type="GO" id="GO:0008233">
    <property type="term" value="F:peptidase activity"/>
    <property type="evidence" value="ECO:0007669"/>
    <property type="project" value="UniProtKB-KW"/>
</dbReference>
<keyword evidence="3 10" id="KW-0808">Transferase</keyword>
<dbReference type="HAMAP" id="MF_01446">
    <property type="entry name" value="Kae1"/>
    <property type="match status" value="1"/>
</dbReference>
<dbReference type="EMBL" id="KV423985">
    <property type="protein sequence ID" value="KZT55996.1"/>
    <property type="molecule type" value="Genomic_DNA"/>
</dbReference>
<dbReference type="FunFam" id="3.30.420.40:FF:000141">
    <property type="entry name" value="Probable tRNA N6-adenosine threonylcarbamoyltransferase"/>
    <property type="match status" value="1"/>
</dbReference>
<comment type="subcellular location">
    <subcellularLocation>
        <location evidence="10">Cytoplasm</location>
    </subcellularLocation>
    <subcellularLocation>
        <location evidence="10">Nucleus</location>
    </subcellularLocation>
</comment>
<feature type="binding site" evidence="10">
    <location>
        <position position="297"/>
    </location>
    <ligand>
        <name>substrate</name>
    </ligand>
</feature>
<dbReference type="GO" id="GO:0000408">
    <property type="term" value="C:EKC/KEOPS complex"/>
    <property type="evidence" value="ECO:0007669"/>
    <property type="project" value="InterPro"/>
</dbReference>
<comment type="cofactor">
    <cofactor evidence="10">
        <name>a divalent metal cation</name>
        <dbReference type="ChEBI" id="CHEBI:60240"/>
    </cofactor>
    <text evidence="10">Binds 1 divalent metal cation per subunit.</text>
</comment>
<reference evidence="12 13" key="1">
    <citation type="journal article" date="2016" name="Mol. Biol. Evol.">
        <title>Comparative Genomics of Early-Diverging Mushroom-Forming Fungi Provides Insights into the Origins of Lignocellulose Decay Capabilities.</title>
        <authorList>
            <person name="Nagy L.G."/>
            <person name="Riley R."/>
            <person name="Tritt A."/>
            <person name="Adam C."/>
            <person name="Daum C."/>
            <person name="Floudas D."/>
            <person name="Sun H."/>
            <person name="Yadav J.S."/>
            <person name="Pangilinan J."/>
            <person name="Larsson K.H."/>
            <person name="Matsuura K."/>
            <person name="Barry K."/>
            <person name="Labutti K."/>
            <person name="Kuo R."/>
            <person name="Ohm R.A."/>
            <person name="Bhattacharya S.S."/>
            <person name="Shirouzu T."/>
            <person name="Yoshinaga Y."/>
            <person name="Martin F.M."/>
            <person name="Grigoriev I.V."/>
            <person name="Hibbett D.S."/>
        </authorList>
    </citation>
    <scope>NUCLEOTIDE SEQUENCE [LARGE SCALE GENOMIC DNA]</scope>
    <source>
        <strain evidence="12 13">HHB12733</strain>
    </source>
</reference>
<dbReference type="FunCoup" id="A0A165F1J6">
    <property type="interactions" value="164"/>
</dbReference>
<feature type="binding site" evidence="10">
    <location>
        <position position="127"/>
    </location>
    <ligand>
        <name>a divalent metal cation</name>
        <dbReference type="ChEBI" id="CHEBI:60240"/>
    </ligand>
</feature>
<feature type="binding site" evidence="10">
    <location>
        <position position="325"/>
    </location>
    <ligand>
        <name>a divalent metal cation</name>
        <dbReference type="ChEBI" id="CHEBI:60240"/>
    </ligand>
</feature>
<dbReference type="EC" id="2.3.1.234" evidence="1"/>
<dbReference type="GO" id="GO:0006508">
    <property type="term" value="P:proteolysis"/>
    <property type="evidence" value="ECO:0007669"/>
    <property type="project" value="UniProtKB-KW"/>
</dbReference>
<dbReference type="Gene3D" id="3.30.420.40">
    <property type="match status" value="2"/>
</dbReference>
<evidence type="ECO:0000313" key="13">
    <source>
        <dbReference type="Proteomes" id="UP000076842"/>
    </source>
</evidence>
<feature type="binding site" evidence="10">
    <location>
        <position position="199"/>
    </location>
    <ligand>
        <name>substrate</name>
    </ligand>
</feature>
<dbReference type="InterPro" id="IPR043129">
    <property type="entry name" value="ATPase_NBD"/>
</dbReference>
<comment type="similarity">
    <text evidence="10">Belongs to the KAE1 / TsaD family.</text>
</comment>
<name>A0A165F1J6_9BASI</name>
<feature type="binding site" evidence="10">
    <location>
        <position position="180"/>
    </location>
    <ligand>
        <name>substrate</name>
    </ligand>
</feature>
<evidence type="ECO:0000256" key="4">
    <source>
        <dbReference type="ARBA" id="ARBA00022694"/>
    </source>
</evidence>
<protein>
    <recommendedName>
        <fullName evidence="1">N(6)-L-threonylcarbamoyladenine synthase</fullName>
        <ecNumber evidence="1">2.3.1.234</ecNumber>
    </recommendedName>
    <alternativeName>
        <fullName evidence="8">N6-L-threonylcarbamoyladenine synthase</fullName>
    </alternativeName>
</protein>
<dbReference type="GO" id="GO:0002949">
    <property type="term" value="P:tRNA threonylcarbamoyladenosine modification"/>
    <property type="evidence" value="ECO:0007669"/>
    <property type="project" value="UniProtKB-UniRule"/>
</dbReference>
<dbReference type="PANTHER" id="PTHR11735:SF14">
    <property type="entry name" value="TRNA N6-ADENOSINE THREONYLCARBAMOYLTRANSFERASE"/>
    <property type="match status" value="1"/>
</dbReference>
<dbReference type="Proteomes" id="UP000076842">
    <property type="component" value="Unassembled WGS sequence"/>
</dbReference>
<keyword evidence="6 10" id="KW-0539">Nucleus</keyword>
<feature type="binding site" evidence="10">
    <location>
        <begin position="148"/>
        <end position="152"/>
    </location>
    <ligand>
        <name>substrate</name>
    </ligand>
</feature>
<keyword evidence="4 10" id="KW-0819">tRNA processing</keyword>
<dbReference type="Pfam" id="PF00814">
    <property type="entry name" value="TsaD"/>
    <property type="match status" value="1"/>
</dbReference>
<keyword evidence="12" id="KW-0378">Hydrolase</keyword>
<dbReference type="InParanoid" id="A0A165F1J6"/>
<dbReference type="SUPFAM" id="SSF53067">
    <property type="entry name" value="Actin-like ATPase domain"/>
    <property type="match status" value="1"/>
</dbReference>
<dbReference type="NCBIfam" id="TIGR00329">
    <property type="entry name" value="gcp_kae1"/>
    <property type="match status" value="1"/>
</dbReference>
<organism evidence="12 13">
    <name type="scientific">Calocera cornea HHB12733</name>
    <dbReference type="NCBI Taxonomy" id="1353952"/>
    <lineage>
        <taxon>Eukaryota</taxon>
        <taxon>Fungi</taxon>
        <taxon>Dikarya</taxon>
        <taxon>Basidiomycota</taxon>
        <taxon>Agaricomycotina</taxon>
        <taxon>Dacrymycetes</taxon>
        <taxon>Dacrymycetales</taxon>
        <taxon>Dacrymycetaceae</taxon>
        <taxon>Calocera</taxon>
    </lineage>
</organism>
<evidence type="ECO:0000256" key="9">
    <source>
        <dbReference type="ARBA" id="ARBA00048117"/>
    </source>
</evidence>
<feature type="binding site" evidence="10">
    <location>
        <position position="131"/>
    </location>
    <ligand>
        <name>a divalent metal cation</name>
        <dbReference type="ChEBI" id="CHEBI:60240"/>
    </ligand>
</feature>
<evidence type="ECO:0000313" key="12">
    <source>
        <dbReference type="EMBL" id="KZT55996.1"/>
    </source>
</evidence>
<keyword evidence="12" id="KW-0645">Protease</keyword>
<feature type="binding site" evidence="10">
    <location>
        <position position="148"/>
    </location>
    <ligand>
        <name>a divalent metal cation</name>
        <dbReference type="ChEBI" id="CHEBI:60240"/>
    </ligand>
</feature>
<dbReference type="FunFam" id="3.30.420.40:FF:000295">
    <property type="entry name" value="Probable tRNA N6-adenosine threonylcarbamoyltransferase"/>
    <property type="match status" value="1"/>
</dbReference>
<evidence type="ECO:0000256" key="10">
    <source>
        <dbReference type="HAMAP-Rule" id="MF_03180"/>
    </source>
</evidence>
<proteinExistence type="inferred from homology"/>
<dbReference type="InterPro" id="IPR017860">
    <property type="entry name" value="Peptidase_M22_CS"/>
</dbReference>
<dbReference type="PANTHER" id="PTHR11735">
    <property type="entry name" value="TRNA N6-ADENOSINE THREONYLCARBAMOYLTRANSFERASE"/>
    <property type="match status" value="1"/>
</dbReference>
<evidence type="ECO:0000256" key="5">
    <source>
        <dbReference type="ARBA" id="ARBA00022723"/>
    </source>
</evidence>
<dbReference type="AlphaFoldDB" id="A0A165F1J6"/>
<dbReference type="GO" id="GO:0005737">
    <property type="term" value="C:cytoplasm"/>
    <property type="evidence" value="ECO:0007669"/>
    <property type="project" value="UniProtKB-SubCell"/>
</dbReference>
<feature type="domain" description="Gcp-like" evidence="11">
    <location>
        <begin position="42"/>
        <end position="331"/>
    </location>
</feature>
<dbReference type="GO" id="GO:0046872">
    <property type="term" value="F:metal ion binding"/>
    <property type="evidence" value="ECO:0007669"/>
    <property type="project" value="UniProtKB-KW"/>
</dbReference>
<evidence type="ECO:0000256" key="2">
    <source>
        <dbReference type="ARBA" id="ARBA00022490"/>
    </source>
</evidence>